<dbReference type="Gene3D" id="3.40.50.720">
    <property type="entry name" value="NAD(P)-binding Rossmann-like Domain"/>
    <property type="match status" value="1"/>
</dbReference>
<dbReference type="Pfam" id="PF03446">
    <property type="entry name" value="NAD_binding_2"/>
    <property type="match status" value="1"/>
</dbReference>
<dbReference type="InterPro" id="IPR036291">
    <property type="entry name" value="NAD(P)-bd_dom_sf"/>
</dbReference>
<name>A0A381ZVN5_9ZZZZ</name>
<gene>
    <name evidence="2" type="ORF">METZ01_LOCUS145766</name>
</gene>
<organism evidence="2">
    <name type="scientific">marine metagenome</name>
    <dbReference type="NCBI Taxonomy" id="408172"/>
    <lineage>
        <taxon>unclassified sequences</taxon>
        <taxon>metagenomes</taxon>
        <taxon>ecological metagenomes</taxon>
    </lineage>
</organism>
<dbReference type="GO" id="GO:0050661">
    <property type="term" value="F:NADP binding"/>
    <property type="evidence" value="ECO:0007669"/>
    <property type="project" value="InterPro"/>
</dbReference>
<reference evidence="2" key="1">
    <citation type="submission" date="2018-05" db="EMBL/GenBank/DDBJ databases">
        <authorList>
            <person name="Lanie J.A."/>
            <person name="Ng W.-L."/>
            <person name="Kazmierczak K.M."/>
            <person name="Andrzejewski T.M."/>
            <person name="Davidsen T.M."/>
            <person name="Wayne K.J."/>
            <person name="Tettelin H."/>
            <person name="Glass J.I."/>
            <person name="Rusch D."/>
            <person name="Podicherti R."/>
            <person name="Tsui H.-C.T."/>
            <person name="Winkler M.E."/>
        </authorList>
    </citation>
    <scope>NUCLEOTIDE SEQUENCE</scope>
</reference>
<dbReference type="SUPFAM" id="SSF51735">
    <property type="entry name" value="NAD(P)-binding Rossmann-fold domains"/>
    <property type="match status" value="1"/>
</dbReference>
<feature type="non-terminal residue" evidence="2">
    <location>
        <position position="52"/>
    </location>
</feature>
<evidence type="ECO:0000313" key="2">
    <source>
        <dbReference type="EMBL" id="SVA92912.1"/>
    </source>
</evidence>
<dbReference type="InterPro" id="IPR006115">
    <property type="entry name" value="6PGDH_NADP-bd"/>
</dbReference>
<accession>A0A381ZVN5</accession>
<evidence type="ECO:0000259" key="1">
    <source>
        <dbReference type="Pfam" id="PF03446"/>
    </source>
</evidence>
<sequence length="52" mass="5791">MASILFIGVGTMGYPMATNLIKNKHNLNFYDPYAIEKNIKNLNSLGCVKIES</sequence>
<protein>
    <recommendedName>
        <fullName evidence="1">6-phosphogluconate dehydrogenase NADP-binding domain-containing protein</fullName>
    </recommendedName>
</protein>
<proteinExistence type="predicted"/>
<dbReference type="EMBL" id="UINC01022719">
    <property type="protein sequence ID" value="SVA92912.1"/>
    <property type="molecule type" value="Genomic_DNA"/>
</dbReference>
<feature type="domain" description="6-phosphogluconate dehydrogenase NADP-binding" evidence="1">
    <location>
        <begin position="4"/>
        <end position="33"/>
    </location>
</feature>
<dbReference type="AlphaFoldDB" id="A0A381ZVN5"/>